<evidence type="ECO:0000256" key="1">
    <source>
        <dbReference type="SAM" id="MobiDB-lite"/>
    </source>
</evidence>
<dbReference type="GeneID" id="20646651"/>
<evidence type="ECO:0000313" key="2">
    <source>
        <dbReference type="EMBL" id="EGZ15097.1"/>
    </source>
</evidence>
<dbReference type="AlphaFoldDB" id="G4ZNS4"/>
<gene>
    <name evidence="2" type="ORF">PHYSODRAFT_333369</name>
</gene>
<feature type="compositionally biased region" description="Low complexity" evidence="1">
    <location>
        <begin position="119"/>
        <end position="128"/>
    </location>
</feature>
<proteinExistence type="predicted"/>
<feature type="region of interest" description="Disordered" evidence="1">
    <location>
        <begin position="93"/>
        <end position="134"/>
    </location>
</feature>
<dbReference type="KEGG" id="psoj:PHYSODRAFT_333369"/>
<protein>
    <recommendedName>
        <fullName evidence="4">BZIP domain-containing protein</fullName>
    </recommendedName>
</protein>
<organism evidence="2 3">
    <name type="scientific">Phytophthora sojae (strain P6497)</name>
    <name type="common">Soybean stem and root rot agent</name>
    <name type="synonym">Phytophthora megasperma f. sp. glycines</name>
    <dbReference type="NCBI Taxonomy" id="1094619"/>
    <lineage>
        <taxon>Eukaryota</taxon>
        <taxon>Sar</taxon>
        <taxon>Stramenopiles</taxon>
        <taxon>Oomycota</taxon>
        <taxon>Peronosporomycetes</taxon>
        <taxon>Peronosporales</taxon>
        <taxon>Peronosporaceae</taxon>
        <taxon>Phytophthora</taxon>
    </lineage>
</organism>
<dbReference type="InParanoid" id="G4ZNS4"/>
<dbReference type="EMBL" id="JH159155">
    <property type="protein sequence ID" value="EGZ15097.1"/>
    <property type="molecule type" value="Genomic_DNA"/>
</dbReference>
<name>G4ZNS4_PHYSP</name>
<sequence length="387" mass="43232">MRREPKAPVGSTAADDCCLDISEVLDTFDWGELTPPQTPRSQVAAPFDPRVRPFATISGESPFEQAGQVNHLDLCSDEEQKCLMSSAGEGGSFGLADWATTQPDQKPKAQDWITPPSPSGAAGKASKASDGELSVVEVRRQKNREWMRKSRQKQREALNTMKLTVARLEKQYTKLSLSAARTMNRSINDALVARSRIASDYADAVGLTRRLGAENLYLKSEIQQQAAWKLHLSRALQSCMEMEGPHWAQQFQQPALGGEEVLHMRLDLRDQLDAAEQFGFHPLTDLRLTQLILENSRMVVLVPNTYVMVRDAKSPTNDISIFRSVFVRFLIETSKKIPSSKVKPSFDAKYYSRNPSEEDIRKKVAWAHLSLSIGFLNVVNPNTLNGT</sequence>
<dbReference type="RefSeq" id="XP_009528846.1">
    <property type="nucleotide sequence ID" value="XM_009530551.1"/>
</dbReference>
<dbReference type="Proteomes" id="UP000002640">
    <property type="component" value="Unassembled WGS sequence"/>
</dbReference>
<accession>G4ZNS4</accession>
<reference evidence="2 3" key="1">
    <citation type="journal article" date="2006" name="Science">
        <title>Phytophthora genome sequences uncover evolutionary origins and mechanisms of pathogenesis.</title>
        <authorList>
            <person name="Tyler B.M."/>
            <person name="Tripathy S."/>
            <person name="Zhang X."/>
            <person name="Dehal P."/>
            <person name="Jiang R.H."/>
            <person name="Aerts A."/>
            <person name="Arredondo F.D."/>
            <person name="Baxter L."/>
            <person name="Bensasson D."/>
            <person name="Beynon J.L."/>
            <person name="Chapman J."/>
            <person name="Damasceno C.M."/>
            <person name="Dorrance A.E."/>
            <person name="Dou D."/>
            <person name="Dickerman A.W."/>
            <person name="Dubchak I.L."/>
            <person name="Garbelotto M."/>
            <person name="Gijzen M."/>
            <person name="Gordon S.G."/>
            <person name="Govers F."/>
            <person name="Grunwald N.J."/>
            <person name="Huang W."/>
            <person name="Ivors K.L."/>
            <person name="Jones R.W."/>
            <person name="Kamoun S."/>
            <person name="Krampis K."/>
            <person name="Lamour K.H."/>
            <person name="Lee M.K."/>
            <person name="McDonald W.H."/>
            <person name="Medina M."/>
            <person name="Meijer H.J."/>
            <person name="Nordberg E.K."/>
            <person name="Maclean D.J."/>
            <person name="Ospina-Giraldo M.D."/>
            <person name="Morris P.F."/>
            <person name="Phuntumart V."/>
            <person name="Putnam N.H."/>
            <person name="Rash S."/>
            <person name="Rose J.K."/>
            <person name="Sakihama Y."/>
            <person name="Salamov A.A."/>
            <person name="Savidor A."/>
            <person name="Scheuring C.F."/>
            <person name="Smith B.M."/>
            <person name="Sobral B.W."/>
            <person name="Terry A."/>
            <person name="Torto-Alalibo T.A."/>
            <person name="Win J."/>
            <person name="Xu Z."/>
            <person name="Zhang H."/>
            <person name="Grigoriev I.V."/>
            <person name="Rokhsar D.S."/>
            <person name="Boore J.L."/>
        </authorList>
    </citation>
    <scope>NUCLEOTIDE SEQUENCE [LARGE SCALE GENOMIC DNA]</scope>
    <source>
        <strain evidence="2 3">P6497</strain>
    </source>
</reference>
<evidence type="ECO:0000313" key="3">
    <source>
        <dbReference type="Proteomes" id="UP000002640"/>
    </source>
</evidence>
<evidence type="ECO:0008006" key="4">
    <source>
        <dbReference type="Google" id="ProtNLM"/>
    </source>
</evidence>
<keyword evidence="3" id="KW-1185">Reference proteome</keyword>
<dbReference type="CDD" id="cd14686">
    <property type="entry name" value="bZIP"/>
    <property type="match status" value="1"/>
</dbReference>